<accession>A0ABN7VS41</accession>
<keyword evidence="2" id="KW-0812">Transmembrane</keyword>
<feature type="transmembrane region" description="Helical" evidence="2">
    <location>
        <begin position="283"/>
        <end position="307"/>
    </location>
</feature>
<comment type="caution">
    <text evidence="3">The sequence shown here is derived from an EMBL/GenBank/DDBJ whole genome shotgun (WGS) entry which is preliminary data.</text>
</comment>
<name>A0ABN7VS41_GIGMA</name>
<proteinExistence type="predicted"/>
<protein>
    <submittedName>
        <fullName evidence="3">13266_t:CDS:1</fullName>
    </submittedName>
</protein>
<evidence type="ECO:0000256" key="1">
    <source>
        <dbReference type="SAM" id="MobiDB-lite"/>
    </source>
</evidence>
<gene>
    <name evidence="3" type="ORF">GMARGA_LOCUS22163</name>
</gene>
<feature type="transmembrane region" description="Helical" evidence="2">
    <location>
        <begin position="256"/>
        <end position="277"/>
    </location>
</feature>
<organism evidence="3 4">
    <name type="scientific">Gigaspora margarita</name>
    <dbReference type="NCBI Taxonomy" id="4874"/>
    <lineage>
        <taxon>Eukaryota</taxon>
        <taxon>Fungi</taxon>
        <taxon>Fungi incertae sedis</taxon>
        <taxon>Mucoromycota</taxon>
        <taxon>Glomeromycotina</taxon>
        <taxon>Glomeromycetes</taxon>
        <taxon>Diversisporales</taxon>
        <taxon>Gigasporaceae</taxon>
        <taxon>Gigaspora</taxon>
    </lineage>
</organism>
<keyword evidence="2" id="KW-0472">Membrane</keyword>
<dbReference type="Proteomes" id="UP000789901">
    <property type="component" value="Unassembled WGS sequence"/>
</dbReference>
<keyword evidence="4" id="KW-1185">Reference proteome</keyword>
<dbReference type="EMBL" id="CAJVQB010021123">
    <property type="protein sequence ID" value="CAG8796238.1"/>
    <property type="molecule type" value="Genomic_DNA"/>
</dbReference>
<feature type="region of interest" description="Disordered" evidence="1">
    <location>
        <begin position="1"/>
        <end position="56"/>
    </location>
</feature>
<feature type="compositionally biased region" description="Low complexity" evidence="1">
    <location>
        <begin position="1"/>
        <end position="48"/>
    </location>
</feature>
<evidence type="ECO:0000313" key="4">
    <source>
        <dbReference type="Proteomes" id="UP000789901"/>
    </source>
</evidence>
<dbReference type="Gene3D" id="3.90.1720.30">
    <property type="entry name" value="PPPDE domains"/>
    <property type="match status" value="1"/>
</dbReference>
<evidence type="ECO:0000256" key="2">
    <source>
        <dbReference type="SAM" id="Phobius"/>
    </source>
</evidence>
<reference evidence="3 4" key="1">
    <citation type="submission" date="2021-06" db="EMBL/GenBank/DDBJ databases">
        <authorList>
            <person name="Kallberg Y."/>
            <person name="Tangrot J."/>
            <person name="Rosling A."/>
        </authorList>
    </citation>
    <scope>NUCLEOTIDE SEQUENCE [LARGE SCALE GENOMIC DNA]</scope>
    <source>
        <strain evidence="3 4">120-4 pot B 10/14</strain>
    </source>
</reference>
<sequence>MGSSSSKGSSSKSSSSKGSSSKSFSSKGSSSNSSSSKSSSSKESSSKSSSKESSSKESYCSNEYANSVCRCENKNWYQVIKRKLENLNVDELLQELKIENQHDLIHHFGNEDLFLEKFLKIKAKNHEELLKNMVLELNQLRDFQIHDQEMTEDSFRNMWKNMLEYREQSKKYNIYLFIEKIDRIDNNFVYKQIGNLVCRYGAFHVGLEIDGIIVEWGYGRAGPSIVCPRIDPRKMLAYVRLNYEKLDSEWSDLFKVLLPILIGTAAVATGAVGVAFIQLGNLIVGMGGITSLLVVIGLCSYAAIYHLGEITKDRLRLIAEKCVYYNKNHNYYLHSRNCQHFVDEMLACLNIKFTPEGEFRKFMERIRYHGDASFQFKNTTFESRKEFDSYVDIHWKNLKNEWDKKLLICYSDVMESLYLRGEDVWGPKNIEVWLQRYEDLK</sequence>
<dbReference type="InterPro" id="IPR042266">
    <property type="entry name" value="PPPDE_sf"/>
</dbReference>
<evidence type="ECO:0000313" key="3">
    <source>
        <dbReference type="EMBL" id="CAG8796238.1"/>
    </source>
</evidence>
<keyword evidence="2" id="KW-1133">Transmembrane helix</keyword>